<sequence length="740" mass="82068">MVIMPEMRDILSPLTTPNIHRTPVFSNIPGISPSTSRSHVGLKSPSGTLLASEHDEAAEKRERRRSRVMQLQQRTLESPVSPVDKRRSLTLNGLSSTQIAEHYANCIKLSAENKITSKNAFGLHLIDYMSDQLKKKELENFQVASTTLDASAKIYAGRVDAIHTETYKVLSGLGRSSDKNKHGDDQEAEDTNADPNEQGTEDENKKKKKKARKKNTVEANIRNIDMKEKDFEAKADALFQIMSATFDEGGISSLLLNSLRCFDDQQGLALDSSTLIGLCPELSECSQHQANDLSEIIDLSRGHDIGPLEMCPNFSTFNWDDANETSILPSGPSSQAFDIDAEPEPIPDMDEDHNDDLPPDMGGLDMEDIGNADSDTSHCEGDEAPGQGISIGDGKAAQLMDTVMKDLSKGSTGTLMQVLAAEPSDYSFFNKTLLRTWAGPEHWKKGPVNRDLSKGKDGTDKTQKKAKKPVFKIDYDQEIDFELQFVPSKSVTLTKATLTKNSKNKKTLPKYLHYETDKLFRLFVKPKLMIKRQNTSSDSMDDVIENYDYENVNDRENFCPRDLEGNHDDEDADSQMGEFDFTAGGSEFSQSQDSQDFGSQPDQMDGTMLIGDKLVAQPHKVTKIDISYAKTAKKLDVKRLKSTMWDIMIQETVKPPVEAEAADKPEVDENTNSSTDLEMKGTCTFQELLDILPDKVSSQTAKNLSVPIAFACLLHLANEKCLKIISLDEDLGNLVISQGL</sequence>
<keyword evidence="14" id="KW-1185">Reference proteome</keyword>
<feature type="region of interest" description="Disordered" evidence="12">
    <location>
        <begin position="25"/>
        <end position="82"/>
    </location>
</feature>
<evidence type="ECO:0000256" key="5">
    <source>
        <dbReference type="ARBA" id="ARBA00022454"/>
    </source>
</evidence>
<keyword evidence="5" id="KW-0158">Chromosome</keyword>
<comment type="caution">
    <text evidence="13">The sequence shown here is derived from an EMBL/GenBank/DDBJ whole genome shotgun (WGS) entry which is preliminary data.</text>
</comment>
<comment type="function">
    <text evidence="11">Regulatory subunit of the condensin complex, a complex required for conversion of interphase chromatin into mitotic-like condense chromosomes.</text>
</comment>
<feature type="compositionally biased region" description="Basic and acidic residues" evidence="12">
    <location>
        <begin position="52"/>
        <end position="61"/>
    </location>
</feature>
<evidence type="ECO:0000256" key="3">
    <source>
        <dbReference type="ARBA" id="ARBA00009471"/>
    </source>
</evidence>
<evidence type="ECO:0000256" key="2">
    <source>
        <dbReference type="ARBA" id="ARBA00004496"/>
    </source>
</evidence>
<evidence type="ECO:0000256" key="11">
    <source>
        <dbReference type="PIRNR" id="PIRNR017126"/>
    </source>
</evidence>
<dbReference type="OrthoDB" id="362021at2759"/>
<keyword evidence="10 11" id="KW-0131">Cell cycle</keyword>
<evidence type="ECO:0000313" key="14">
    <source>
        <dbReference type="Proteomes" id="UP000242188"/>
    </source>
</evidence>
<keyword evidence="7 11" id="KW-0132">Cell division</keyword>
<dbReference type="InterPro" id="IPR022816">
    <property type="entry name" value="Condensin_barren_su2"/>
</dbReference>
<comment type="similarity">
    <text evidence="3 11">Belongs to the CND2 (condensin subunit 2) family.</text>
</comment>
<evidence type="ECO:0000313" key="13">
    <source>
        <dbReference type="EMBL" id="OWF42897.1"/>
    </source>
</evidence>
<dbReference type="GO" id="GO:0051301">
    <property type="term" value="P:cell division"/>
    <property type="evidence" value="ECO:0007669"/>
    <property type="project" value="UniProtKB-KW"/>
</dbReference>
<keyword evidence="8 11" id="KW-0498">Mitosis</keyword>
<dbReference type="GO" id="GO:0005737">
    <property type="term" value="C:cytoplasm"/>
    <property type="evidence" value="ECO:0007669"/>
    <property type="project" value="UniProtKB-SubCell"/>
</dbReference>
<dbReference type="GO" id="GO:0003682">
    <property type="term" value="F:chromatin binding"/>
    <property type="evidence" value="ECO:0007669"/>
    <property type="project" value="TreeGrafter"/>
</dbReference>
<feature type="compositionally biased region" description="Basic and acidic residues" evidence="12">
    <location>
        <begin position="451"/>
        <end position="463"/>
    </location>
</feature>
<organism evidence="13 14">
    <name type="scientific">Mizuhopecten yessoensis</name>
    <name type="common">Japanese scallop</name>
    <name type="synonym">Patinopecten yessoensis</name>
    <dbReference type="NCBI Taxonomy" id="6573"/>
    <lineage>
        <taxon>Eukaryota</taxon>
        <taxon>Metazoa</taxon>
        <taxon>Spiralia</taxon>
        <taxon>Lophotrochozoa</taxon>
        <taxon>Mollusca</taxon>
        <taxon>Bivalvia</taxon>
        <taxon>Autobranchia</taxon>
        <taxon>Pteriomorphia</taxon>
        <taxon>Pectinida</taxon>
        <taxon>Pectinoidea</taxon>
        <taxon>Pectinidae</taxon>
        <taxon>Mizuhopecten</taxon>
    </lineage>
</organism>
<dbReference type="PANTHER" id="PTHR13108">
    <property type="entry name" value="CONDENSIN COMPLEX SUBUNIT 2"/>
    <property type="match status" value="1"/>
</dbReference>
<evidence type="ECO:0000256" key="8">
    <source>
        <dbReference type="ARBA" id="ARBA00022776"/>
    </source>
</evidence>
<feature type="region of interest" description="Disordered" evidence="12">
    <location>
        <begin position="560"/>
        <end position="606"/>
    </location>
</feature>
<dbReference type="PIRSF" id="PIRSF017126">
    <property type="entry name" value="Condensin_H"/>
    <property type="match status" value="1"/>
</dbReference>
<feature type="region of interest" description="Disordered" evidence="12">
    <location>
        <begin position="444"/>
        <end position="467"/>
    </location>
</feature>
<evidence type="ECO:0000256" key="4">
    <source>
        <dbReference type="ARBA" id="ARBA00016065"/>
    </source>
</evidence>
<protein>
    <recommendedName>
        <fullName evidence="4 11">Condensin complex subunit 2</fullName>
    </recommendedName>
</protein>
<dbReference type="STRING" id="6573.A0A210Q2C8"/>
<keyword evidence="9 11" id="KW-0226">DNA condensation</keyword>
<keyword evidence="6" id="KW-0963">Cytoplasm</keyword>
<evidence type="ECO:0000256" key="9">
    <source>
        <dbReference type="ARBA" id="ARBA00023067"/>
    </source>
</evidence>
<name>A0A210Q2C8_MIZYE</name>
<evidence type="ECO:0000256" key="12">
    <source>
        <dbReference type="SAM" id="MobiDB-lite"/>
    </source>
</evidence>
<evidence type="ECO:0000256" key="10">
    <source>
        <dbReference type="ARBA" id="ARBA00023306"/>
    </source>
</evidence>
<feature type="compositionally biased region" description="Polar residues" evidence="12">
    <location>
        <begin position="69"/>
        <end position="78"/>
    </location>
</feature>
<evidence type="ECO:0000256" key="7">
    <source>
        <dbReference type="ARBA" id="ARBA00022618"/>
    </source>
</evidence>
<reference evidence="13 14" key="1">
    <citation type="journal article" date="2017" name="Nat. Ecol. Evol.">
        <title>Scallop genome provides insights into evolution of bilaterian karyotype and development.</title>
        <authorList>
            <person name="Wang S."/>
            <person name="Zhang J."/>
            <person name="Jiao W."/>
            <person name="Li J."/>
            <person name="Xun X."/>
            <person name="Sun Y."/>
            <person name="Guo X."/>
            <person name="Huan P."/>
            <person name="Dong B."/>
            <person name="Zhang L."/>
            <person name="Hu X."/>
            <person name="Sun X."/>
            <person name="Wang J."/>
            <person name="Zhao C."/>
            <person name="Wang Y."/>
            <person name="Wang D."/>
            <person name="Huang X."/>
            <person name="Wang R."/>
            <person name="Lv J."/>
            <person name="Li Y."/>
            <person name="Zhang Z."/>
            <person name="Liu B."/>
            <person name="Lu W."/>
            <person name="Hui Y."/>
            <person name="Liang J."/>
            <person name="Zhou Z."/>
            <person name="Hou R."/>
            <person name="Li X."/>
            <person name="Liu Y."/>
            <person name="Li H."/>
            <person name="Ning X."/>
            <person name="Lin Y."/>
            <person name="Zhao L."/>
            <person name="Xing Q."/>
            <person name="Dou J."/>
            <person name="Li Y."/>
            <person name="Mao J."/>
            <person name="Guo H."/>
            <person name="Dou H."/>
            <person name="Li T."/>
            <person name="Mu C."/>
            <person name="Jiang W."/>
            <person name="Fu Q."/>
            <person name="Fu X."/>
            <person name="Miao Y."/>
            <person name="Liu J."/>
            <person name="Yu Q."/>
            <person name="Li R."/>
            <person name="Liao H."/>
            <person name="Li X."/>
            <person name="Kong Y."/>
            <person name="Jiang Z."/>
            <person name="Chourrout D."/>
            <person name="Li R."/>
            <person name="Bao Z."/>
        </authorList>
    </citation>
    <scope>NUCLEOTIDE SEQUENCE [LARGE SCALE GENOMIC DNA]</scope>
    <source>
        <strain evidence="13 14">PY_sf001</strain>
    </source>
</reference>
<feature type="compositionally biased region" description="Basic and acidic residues" evidence="12">
    <location>
        <begin position="176"/>
        <end position="185"/>
    </location>
</feature>
<dbReference type="GO" id="GO:0000796">
    <property type="term" value="C:condensin complex"/>
    <property type="evidence" value="ECO:0007669"/>
    <property type="project" value="InterPro"/>
</dbReference>
<dbReference type="GO" id="GO:0007076">
    <property type="term" value="P:mitotic chromosome condensation"/>
    <property type="evidence" value="ECO:0007669"/>
    <property type="project" value="InterPro"/>
</dbReference>
<evidence type="ECO:0000256" key="6">
    <source>
        <dbReference type="ARBA" id="ARBA00022490"/>
    </source>
</evidence>
<accession>A0A210Q2C8</accession>
<evidence type="ECO:0000256" key="1">
    <source>
        <dbReference type="ARBA" id="ARBA00004286"/>
    </source>
</evidence>
<feature type="region of interest" description="Disordered" evidence="12">
    <location>
        <begin position="173"/>
        <end position="215"/>
    </location>
</feature>
<dbReference type="EMBL" id="NEDP02005205">
    <property type="protein sequence ID" value="OWF42897.1"/>
    <property type="molecule type" value="Genomic_DNA"/>
</dbReference>
<dbReference type="Pfam" id="PF05786">
    <property type="entry name" value="Cnd2"/>
    <property type="match status" value="1"/>
</dbReference>
<dbReference type="Proteomes" id="UP000242188">
    <property type="component" value="Unassembled WGS sequence"/>
</dbReference>
<feature type="compositionally biased region" description="Low complexity" evidence="12">
    <location>
        <begin position="584"/>
        <end position="603"/>
    </location>
</feature>
<gene>
    <name evidence="13" type="ORF">KP79_PYT17640</name>
</gene>
<dbReference type="PANTHER" id="PTHR13108:SF9">
    <property type="entry name" value="CONDENSIN COMPLEX SUBUNIT 2"/>
    <property type="match status" value="1"/>
</dbReference>
<proteinExistence type="inferred from homology"/>
<dbReference type="AlphaFoldDB" id="A0A210Q2C8"/>
<comment type="subcellular location">
    <subcellularLocation>
        <location evidence="1">Chromosome</location>
    </subcellularLocation>
    <subcellularLocation>
        <location evidence="2">Cytoplasm</location>
    </subcellularLocation>
</comment>